<proteinExistence type="predicted"/>
<evidence type="ECO:0000313" key="2">
    <source>
        <dbReference type="EMBL" id="MEY8017701.1"/>
    </source>
</evidence>
<reference evidence="2 3" key="1">
    <citation type="submission" date="2024-08" db="EMBL/GenBank/DDBJ databases">
        <title>Mycobacterium servetensis sp. nov., a novel rapid-growing mycobacterial species recovered from a human patient in Zaragoza, Spain.</title>
        <authorList>
            <person name="Tristancho-Baro A.I."/>
            <person name="Buenestado-Serrano S."/>
            <person name="Garcia De Viedma D."/>
            <person name="Milagro-Beamonte A."/>
            <person name="Burillo N."/>
            <person name="Sanz S."/>
            <person name="Lopez-Calleja A.I."/>
            <person name="Penas-Utrilla D."/>
            <person name="Guardingo M."/>
            <person name="Garcia M.J."/>
            <person name="Vinuelas-Bayon J."/>
        </authorList>
    </citation>
    <scope>NUCLEOTIDE SEQUENCE [LARGE SCALE GENOMIC DNA]</scope>
    <source>
        <strain evidence="3">HUMS_12744610</strain>
    </source>
</reference>
<evidence type="ECO:0000313" key="3">
    <source>
        <dbReference type="Proteomes" id="UP001564760"/>
    </source>
</evidence>
<gene>
    <name evidence="2" type="ORF">AB8998_23355</name>
</gene>
<keyword evidence="3" id="KW-1185">Reference proteome</keyword>
<dbReference type="Proteomes" id="UP001564760">
    <property type="component" value="Unassembled WGS sequence"/>
</dbReference>
<dbReference type="RefSeq" id="WP_369740005.1">
    <property type="nucleotide sequence ID" value="NZ_JBGEDP010000001.1"/>
</dbReference>
<protein>
    <submittedName>
        <fullName evidence="2">Uncharacterized protein</fullName>
    </submittedName>
</protein>
<dbReference type="EMBL" id="JBGEDP010000001">
    <property type="protein sequence ID" value="MEY8017701.1"/>
    <property type="molecule type" value="Genomic_DNA"/>
</dbReference>
<accession>A0ABV4C882</accession>
<organism evidence="2 3">
    <name type="scientific">Mycobacterium servetii</name>
    <dbReference type="NCBI Taxonomy" id="3237418"/>
    <lineage>
        <taxon>Bacteria</taxon>
        <taxon>Bacillati</taxon>
        <taxon>Actinomycetota</taxon>
        <taxon>Actinomycetes</taxon>
        <taxon>Mycobacteriales</taxon>
        <taxon>Mycobacteriaceae</taxon>
        <taxon>Mycobacterium</taxon>
    </lineage>
</organism>
<name>A0ABV4C882_9MYCO</name>
<sequence length="135" mass="14926">MPTKRCPRCSAEMPGSAWPPKPGRPSIWCSQQCRRAAYEERRAAKNGAVSVRVEVVEKPIERIVERIRIEERAVHSSPAEAAQIVLKSPRACRTVLESLAAEADSGRLNAATFAPTLRAAQRLLDSLRRARLING</sequence>
<feature type="region of interest" description="Disordered" evidence="1">
    <location>
        <begin position="1"/>
        <end position="24"/>
    </location>
</feature>
<comment type="caution">
    <text evidence="2">The sequence shown here is derived from an EMBL/GenBank/DDBJ whole genome shotgun (WGS) entry which is preliminary data.</text>
</comment>
<evidence type="ECO:0000256" key="1">
    <source>
        <dbReference type="SAM" id="MobiDB-lite"/>
    </source>
</evidence>